<dbReference type="Gene3D" id="3.40.50.2000">
    <property type="entry name" value="Glycogen Phosphorylase B"/>
    <property type="match status" value="2"/>
</dbReference>
<reference evidence="2" key="1">
    <citation type="submission" date="2018-05" db="EMBL/GenBank/DDBJ databases">
        <authorList>
            <person name="Lanie J.A."/>
            <person name="Ng W.-L."/>
            <person name="Kazmierczak K.M."/>
            <person name="Andrzejewski T.M."/>
            <person name="Davidsen T.M."/>
            <person name="Wayne K.J."/>
            <person name="Tettelin H."/>
            <person name="Glass J.I."/>
            <person name="Rusch D."/>
            <person name="Podicherti R."/>
            <person name="Tsui H.-C.T."/>
            <person name="Winkler M.E."/>
        </authorList>
    </citation>
    <scope>NUCLEOTIDE SEQUENCE</scope>
</reference>
<dbReference type="GO" id="GO:0016757">
    <property type="term" value="F:glycosyltransferase activity"/>
    <property type="evidence" value="ECO:0007669"/>
    <property type="project" value="InterPro"/>
</dbReference>
<dbReference type="Pfam" id="PF00534">
    <property type="entry name" value="Glycos_transf_1"/>
    <property type="match status" value="1"/>
</dbReference>
<gene>
    <name evidence="2" type="ORF">METZ01_LOCUS283719</name>
</gene>
<dbReference type="EMBL" id="UINC01084324">
    <property type="protein sequence ID" value="SVC30865.1"/>
    <property type="molecule type" value="Genomic_DNA"/>
</dbReference>
<protein>
    <recommendedName>
        <fullName evidence="1">Glycosyl transferase family 1 domain-containing protein</fullName>
    </recommendedName>
</protein>
<dbReference type="SUPFAM" id="SSF53756">
    <property type="entry name" value="UDP-Glycosyltransferase/glycogen phosphorylase"/>
    <property type="match status" value="1"/>
</dbReference>
<dbReference type="AlphaFoldDB" id="A0A382L4X7"/>
<sequence length="366" mass="41944">MRAAIILKGYPRLSETFIAQEILELQKRGLSMEIVSLRYPTDNKKHPIHDEIVAPVRYLPEYLHKEIGRVWVSWRRIRRWTSYRDVLRVWLRDLRRDLTSNRIRRFGQALVLASELENDVDHLHAHFLHTPASVTRYAANLLGISWSCSAHAVDIWTTPKWEVREKLENCKWLVTCTRGNERYLKGLAENPLKIHLVYHGLDLEKFKIVNRKIEQSSCVRLLSVGRAVEKKGYKDLLAALALLPDNLDWTFTHIGGGPELKQLKRMTNSWDVPERIKWIGPCSQEEVIKAYRDADIFVLASKIAKNGDRDGLPNVLIEAQSQGLPCVSTRVSGIPEFIEDEVSGLLAEPGDIEGLSARLHRLIVSA</sequence>
<dbReference type="PANTHER" id="PTHR45947">
    <property type="entry name" value="SULFOQUINOVOSYL TRANSFERASE SQD2"/>
    <property type="match status" value="1"/>
</dbReference>
<name>A0A382L4X7_9ZZZZ</name>
<accession>A0A382L4X7</accession>
<organism evidence="2">
    <name type="scientific">marine metagenome</name>
    <dbReference type="NCBI Taxonomy" id="408172"/>
    <lineage>
        <taxon>unclassified sequences</taxon>
        <taxon>metagenomes</taxon>
        <taxon>ecological metagenomes</taxon>
    </lineage>
</organism>
<feature type="non-terminal residue" evidence="2">
    <location>
        <position position="366"/>
    </location>
</feature>
<dbReference type="InterPro" id="IPR050194">
    <property type="entry name" value="Glycosyltransferase_grp1"/>
</dbReference>
<evidence type="ECO:0000313" key="2">
    <source>
        <dbReference type="EMBL" id="SVC30865.1"/>
    </source>
</evidence>
<dbReference type="PANTHER" id="PTHR45947:SF14">
    <property type="entry name" value="SLL1723 PROTEIN"/>
    <property type="match status" value="1"/>
</dbReference>
<feature type="domain" description="Glycosyl transferase family 1" evidence="1">
    <location>
        <begin position="221"/>
        <end position="363"/>
    </location>
</feature>
<evidence type="ECO:0000259" key="1">
    <source>
        <dbReference type="Pfam" id="PF00534"/>
    </source>
</evidence>
<dbReference type="InterPro" id="IPR001296">
    <property type="entry name" value="Glyco_trans_1"/>
</dbReference>
<proteinExistence type="predicted"/>